<dbReference type="EMBL" id="CP096205">
    <property type="protein sequence ID" value="UPQ77977.1"/>
    <property type="molecule type" value="Genomic_DNA"/>
</dbReference>
<proteinExistence type="predicted"/>
<keyword evidence="1" id="KW-0732">Signal</keyword>
<evidence type="ECO:0000256" key="1">
    <source>
        <dbReference type="SAM" id="SignalP"/>
    </source>
</evidence>
<accession>A0ABY4KEQ2</accession>
<dbReference type="NCBIfam" id="NF033708">
    <property type="entry name" value="T9SS_Cterm_ChiA"/>
    <property type="match status" value="1"/>
</dbReference>
<gene>
    <name evidence="2" type="ORF">M0M57_10065</name>
</gene>
<protein>
    <submittedName>
        <fullName evidence="2">T9SS sorting signal type C domain-containing protein</fullName>
    </submittedName>
</protein>
<feature type="chain" id="PRO_5046171775" evidence="1">
    <location>
        <begin position="21"/>
        <end position="1082"/>
    </location>
</feature>
<sequence length="1082" mass="116357">MNKFLLLALLFVVSGNGVLAQSASSYTFTATTATYSNLSSPNNITGLNNSSDDDLSNAVSIGFTFNFAGTNYTQFKVSSNGFITFNVSSTDAFFDNTIANAGTSKPILMPLWDDLQSTTRVRYRLEGTSPSRIMKIEFRGNEWNYDSGADAIKFQVWLYETSNRIEYRYQQSSDPVNNPSATIGIYDANDTYLTLNGSGSSPSASSTTFTTTINAKPASNQVFRFDPPSVPVITSSAASLSTFSACNLTVSNSQTFLVSGVSLTANIVITAPTGFEVSTDNVNFFDTRTLTQSGGNVATTTIYARMKSLATNPTSGNITIASTGATTRNISVTGLLLSPTGVSAGSDVAICASSSVVLDGNVAIVTGTQTLSSINNEVGFTTMTTNDLDRWGISNTSNAGGSAAELQMQYFSGSNPTPIFAWAQSPLLDATDYTDLSMTFKHNVDWFSGTVPLFLQTSTDGTTWTTQWNLNATANVAANTVTVNLSSVDNTSFYYRFLFDGNIYNIDFWFIDDITITGTAPLPATYSWTSVPPGFTSSIQDPTVNPTVTTTYTLAVTRNGCTVTDEVVVTVASTIWNGAAWSNGEPTSTKAALFEGDFTSSTDINACSITVTNNAEVVISTGDTVTLSGGLTVNTGSAFTLENDAYLMQSGTTNLNNGAITVEKLTQDLMRLDYVLWSSPVENQNLLSFSPLTVTNRFYTYNSSSDSYSTIAPGANNFSTGKGYLIRMPDNHPTSPTAWQGSFVGKPNSGDLSIALSTAGGGYNAVGNPYPSPISIEKFLDDNSSLISGDLYFWRKTNNTLGSAYVTFSGGAFSDGPHSFDNIQPGQGFFVKANNAGNLQFNNLQRELTSGVFYRNEQIAETSRIWLHLKNNNSIVGNMAIGYRADATNEIDSNLDGEYINDSSLALNSIVAQTELSVQHRAEFVSADVVPLSFKTNNAGSYEIAINTVDGLFLNEEQQIFLKDNLLSIEHNLKNESYSFVSDAGTFANRFEIIYQSTLSVENPVLQHSVVVFSKDKTIQINSGLTTLTNVKVFDLRGRLLAEQNDVNASTVSIPLTQVENQVLIVQITSTDGQTTSKKVAH</sequence>
<dbReference type="Proteomes" id="UP000830583">
    <property type="component" value="Chromosome"/>
</dbReference>
<evidence type="ECO:0000313" key="2">
    <source>
        <dbReference type="EMBL" id="UPQ77977.1"/>
    </source>
</evidence>
<feature type="signal peptide" evidence="1">
    <location>
        <begin position="1"/>
        <end position="20"/>
    </location>
</feature>
<dbReference type="RefSeq" id="WP_248432909.1">
    <property type="nucleotide sequence ID" value="NZ_CP096205.1"/>
</dbReference>
<organism evidence="2 3">
    <name type="scientific">Flavobacterium azooxidireducens</name>
    <dbReference type="NCBI Taxonomy" id="1871076"/>
    <lineage>
        <taxon>Bacteria</taxon>
        <taxon>Pseudomonadati</taxon>
        <taxon>Bacteroidota</taxon>
        <taxon>Flavobacteriia</taxon>
        <taxon>Flavobacteriales</taxon>
        <taxon>Flavobacteriaceae</taxon>
        <taxon>Flavobacterium</taxon>
    </lineage>
</organism>
<name>A0ABY4KEQ2_9FLAO</name>
<evidence type="ECO:0000313" key="3">
    <source>
        <dbReference type="Proteomes" id="UP000830583"/>
    </source>
</evidence>
<reference evidence="2" key="1">
    <citation type="submission" date="2022-04" db="EMBL/GenBank/DDBJ databases">
        <title>Consumption of N2O by Flavobacterium azooxidireducens sp. nov. isolated from Decomposing Leaf Litter of Phragmites australis (Cav.).</title>
        <authorList>
            <person name="Behrendt U."/>
            <person name="Spanner T."/>
            <person name="Augustin J."/>
            <person name="Horn M.A."/>
            <person name="Kolb S."/>
            <person name="Ulrich A."/>
        </authorList>
    </citation>
    <scope>NUCLEOTIDE SEQUENCE</scope>
    <source>
        <strain evidence="2">IGB 4-14</strain>
    </source>
</reference>
<keyword evidence="3" id="KW-1185">Reference proteome</keyword>